<evidence type="ECO:0000313" key="2">
    <source>
        <dbReference type="EMBL" id="KAK7442708.1"/>
    </source>
</evidence>
<protein>
    <recommendedName>
        <fullName evidence="4">MARVEL domain-containing protein</fullName>
    </recommendedName>
</protein>
<dbReference type="Proteomes" id="UP001498398">
    <property type="component" value="Unassembled WGS sequence"/>
</dbReference>
<keyword evidence="1" id="KW-0812">Transmembrane</keyword>
<accession>A0ABR1IW70</accession>
<gene>
    <name evidence="2" type="ORF">VKT23_015954</name>
</gene>
<proteinExistence type="predicted"/>
<evidence type="ECO:0000313" key="3">
    <source>
        <dbReference type="Proteomes" id="UP001498398"/>
    </source>
</evidence>
<evidence type="ECO:0008006" key="4">
    <source>
        <dbReference type="Google" id="ProtNLM"/>
    </source>
</evidence>
<comment type="caution">
    <text evidence="2">The sequence shown here is derived from an EMBL/GenBank/DDBJ whole genome shotgun (WGS) entry which is preliminary data.</text>
</comment>
<name>A0ABR1IW70_9AGAR</name>
<feature type="transmembrane region" description="Helical" evidence="1">
    <location>
        <begin position="127"/>
        <end position="154"/>
    </location>
</feature>
<reference evidence="2 3" key="1">
    <citation type="submission" date="2024-01" db="EMBL/GenBank/DDBJ databases">
        <title>A draft genome for the cacao thread blight pathogen Marasmiellus scandens.</title>
        <authorList>
            <person name="Baruah I.K."/>
            <person name="Leung J."/>
            <person name="Bukari Y."/>
            <person name="Amoako-Attah I."/>
            <person name="Meinhardt L.W."/>
            <person name="Bailey B.A."/>
            <person name="Cohen S.P."/>
        </authorList>
    </citation>
    <scope>NUCLEOTIDE SEQUENCE [LARGE SCALE GENOMIC DNA]</scope>
    <source>
        <strain evidence="2 3">GH-19</strain>
    </source>
</reference>
<feature type="transmembrane region" description="Helical" evidence="1">
    <location>
        <begin position="56"/>
        <end position="79"/>
    </location>
</feature>
<dbReference type="EMBL" id="JBANRG010000057">
    <property type="protein sequence ID" value="KAK7442708.1"/>
    <property type="molecule type" value="Genomic_DNA"/>
</dbReference>
<feature type="transmembrane region" description="Helical" evidence="1">
    <location>
        <begin position="12"/>
        <end position="36"/>
    </location>
</feature>
<feature type="transmembrane region" description="Helical" evidence="1">
    <location>
        <begin position="91"/>
        <end position="115"/>
    </location>
</feature>
<evidence type="ECO:0000256" key="1">
    <source>
        <dbReference type="SAM" id="Phobius"/>
    </source>
</evidence>
<keyword evidence="1" id="KW-0472">Membrane</keyword>
<sequence length="183" mass="20034">MRVPNLAPVRIFLYVALLAFSAVLLALSAVRIHYTLNLHGGDVLTLPGVAPYYEPILAEAIATTGASILWCIFTLFGAFTRPVVHLLRTELLVLLVLWLLWIAGAAVVSAIYLPIGWCQSLEECRIIAAIIGFAWMGWLTISGLVIIVFAICYVNGGLGLARQTVPGSDWEGRSRLPEMRTRT</sequence>
<organism evidence="2 3">
    <name type="scientific">Marasmiellus scandens</name>
    <dbReference type="NCBI Taxonomy" id="2682957"/>
    <lineage>
        <taxon>Eukaryota</taxon>
        <taxon>Fungi</taxon>
        <taxon>Dikarya</taxon>
        <taxon>Basidiomycota</taxon>
        <taxon>Agaricomycotina</taxon>
        <taxon>Agaricomycetes</taxon>
        <taxon>Agaricomycetidae</taxon>
        <taxon>Agaricales</taxon>
        <taxon>Marasmiineae</taxon>
        <taxon>Omphalotaceae</taxon>
        <taxon>Marasmiellus</taxon>
    </lineage>
</organism>
<keyword evidence="3" id="KW-1185">Reference proteome</keyword>
<keyword evidence="1" id="KW-1133">Transmembrane helix</keyword>